<evidence type="ECO:0000313" key="2">
    <source>
        <dbReference type="Proteomes" id="UP000589738"/>
    </source>
</evidence>
<gene>
    <name evidence="1" type="ORF">HNP36_003057</name>
</gene>
<reference evidence="1 2" key="1">
    <citation type="submission" date="2020-08" db="EMBL/GenBank/DDBJ databases">
        <title>Functional genomics of gut bacteria from endangered species of beetles.</title>
        <authorList>
            <person name="Carlos-Shanley C."/>
        </authorList>
    </citation>
    <scope>NUCLEOTIDE SEQUENCE [LARGE SCALE GENOMIC DNA]</scope>
    <source>
        <strain evidence="1 2">S00136</strain>
    </source>
</reference>
<keyword evidence="2" id="KW-1185">Reference proteome</keyword>
<dbReference type="InterPro" id="IPR028994">
    <property type="entry name" value="Integrin_alpha_N"/>
</dbReference>
<sequence>MKNFYYGASDMDGDGKQDIIINGASLVPYANLGNNATYLGDIKFIDFNNEGLADYYVTSSERNLFIKLKTKNKITAQKLMIK</sequence>
<dbReference type="SUPFAM" id="SSF69318">
    <property type="entry name" value="Integrin alpha N-terminal domain"/>
    <property type="match status" value="1"/>
</dbReference>
<dbReference type="AlphaFoldDB" id="A0A841NDV9"/>
<comment type="caution">
    <text evidence="1">The sequence shown here is derived from an EMBL/GenBank/DDBJ whole genome shotgun (WGS) entry which is preliminary data.</text>
</comment>
<name>A0A841NDV9_9FLAO</name>
<dbReference type="Proteomes" id="UP000589738">
    <property type="component" value="Unassembled WGS sequence"/>
</dbReference>
<proteinExistence type="predicted"/>
<evidence type="ECO:0000313" key="1">
    <source>
        <dbReference type="EMBL" id="MBB6371968.1"/>
    </source>
</evidence>
<organism evidence="1 2">
    <name type="scientific">Chryseobacterium shigense</name>
    <dbReference type="NCBI Taxonomy" id="297244"/>
    <lineage>
        <taxon>Bacteria</taxon>
        <taxon>Pseudomonadati</taxon>
        <taxon>Bacteroidota</taxon>
        <taxon>Flavobacteriia</taxon>
        <taxon>Flavobacteriales</taxon>
        <taxon>Weeksellaceae</taxon>
        <taxon>Chryseobacterium group</taxon>
        <taxon>Chryseobacterium</taxon>
    </lineage>
</organism>
<evidence type="ECO:0008006" key="3">
    <source>
        <dbReference type="Google" id="ProtNLM"/>
    </source>
</evidence>
<protein>
    <recommendedName>
        <fullName evidence="3">Repeat domain-containing protein</fullName>
    </recommendedName>
</protein>
<dbReference type="EMBL" id="JACHLC010000004">
    <property type="protein sequence ID" value="MBB6371968.1"/>
    <property type="molecule type" value="Genomic_DNA"/>
</dbReference>
<accession>A0A841NDV9</accession>